<dbReference type="InterPro" id="IPR029787">
    <property type="entry name" value="Nucleotide_cyclase"/>
</dbReference>
<dbReference type="RefSeq" id="WP_171201634.1">
    <property type="nucleotide sequence ID" value="NZ_JABEMA010000007.1"/>
</dbReference>
<feature type="transmembrane region" description="Helical" evidence="7">
    <location>
        <begin position="72"/>
        <end position="91"/>
    </location>
</feature>
<dbReference type="SUPFAM" id="SSF55785">
    <property type="entry name" value="PYP-like sensor domain (PAS domain)"/>
    <property type="match status" value="3"/>
</dbReference>
<accession>A0A849BK96</accession>
<evidence type="ECO:0000259" key="9">
    <source>
        <dbReference type="PROSITE" id="PS50113"/>
    </source>
</evidence>
<keyword evidence="5 7" id="KW-0472">Membrane</keyword>
<dbReference type="Pfam" id="PF00990">
    <property type="entry name" value="GGDEF"/>
    <property type="match status" value="1"/>
</dbReference>
<evidence type="ECO:0000313" key="12">
    <source>
        <dbReference type="Proteomes" id="UP000555552"/>
    </source>
</evidence>
<keyword evidence="4 7" id="KW-1133">Transmembrane helix</keyword>
<feature type="transmembrane region" description="Helical" evidence="7">
    <location>
        <begin position="97"/>
        <end position="115"/>
    </location>
</feature>
<dbReference type="SUPFAM" id="SSF55073">
    <property type="entry name" value="Nucleotide cyclase"/>
    <property type="match status" value="1"/>
</dbReference>
<sequence>MGTVETTAASDGAATRAVARPSTLVLLLAALVAASVLGRLTRPADSELSLVWPAAGVAVVALAVLRGTRCYLPGAVVVAGVVGVVIAATGMRVDLSLVLGVLNAAQALAVVEVYARRPGGDGATGLRRTRDLWWFAAAAALAAGAAGALLALAAVVLGATGDVAGAATTAAQYWVRHLVSLVVVVPLALRLLARPRPREHTAAGRRERALMVLAFAASYADVFWFATGDLLPFALLPVSVWHALRRSTTAVAGHVIVSAAVVIAATLLRSGPFGDLPTPEAVVQAQCFIAVVALLSLVLALHRDEREDALAAHRREHALLEAVFAATGTGLDVYDAAGRAVRRNPASEALVGPVPGPLATWSELFRFSRPDGSPLDAAELPVARALAGESVDGVDVRVQRPGREPAVLSVAARPLPPDADGAPTGAVAAYVDVSAAREAAAELARARDLLAGVLDGATEQSIIGADAAGLVTVVNAGAERMLGCGRDQLLGRALVELHDADELARRTRALALPDDAAPLEALVSVARSRRHETRRWTYRRADASTLQVQLTTTAVRDDAGTPTGFICVATDVTGRLEAERRLADSEQLFRLGFEVAPSAMLLASLDPAAPGRLLRVNRSACALTGRHEEDLLGRDLLDLLHPDDRDGPLRDLLAGADERVRCERRVLRADGTSRWGSVSAAVVRPAAGDPYVVCLVEDVTAQREAEERLSHQARHDALTGLPNRLLLRERLEAVAGGGARALGLLYLDLDGFKAVNDAHGHPAGDELLQHVARRLRGCLGPEDVVARLGGDEFAALCSAAGPARDLEDLARRVVQELARPVHLEGAGVQVVVGASVGVRPAGDGSPSSPPRTRPSRPPAPMTSSRSPP</sequence>
<feature type="domain" description="PAC" evidence="9">
    <location>
        <begin position="660"/>
        <end position="711"/>
    </location>
</feature>
<name>A0A849BK96_9ACTN</name>
<dbReference type="InterPro" id="IPR001610">
    <property type="entry name" value="PAC"/>
</dbReference>
<dbReference type="EMBL" id="JABEMA010000007">
    <property type="protein sequence ID" value="NNH21775.1"/>
    <property type="molecule type" value="Genomic_DNA"/>
</dbReference>
<keyword evidence="2" id="KW-1003">Cell membrane</keyword>
<feature type="domain" description="GGDEF" evidence="10">
    <location>
        <begin position="740"/>
        <end position="868"/>
    </location>
</feature>
<proteinExistence type="predicted"/>
<dbReference type="PROSITE" id="PS50113">
    <property type="entry name" value="PAC"/>
    <property type="match status" value="2"/>
</dbReference>
<dbReference type="AlphaFoldDB" id="A0A849BK96"/>
<dbReference type="Gene3D" id="3.30.450.20">
    <property type="entry name" value="PAS domain"/>
    <property type="match status" value="3"/>
</dbReference>
<dbReference type="InterPro" id="IPR000700">
    <property type="entry name" value="PAS-assoc_C"/>
</dbReference>
<dbReference type="NCBIfam" id="TIGR00229">
    <property type="entry name" value="sensory_box"/>
    <property type="match status" value="2"/>
</dbReference>
<dbReference type="SMART" id="SM00086">
    <property type="entry name" value="PAC"/>
    <property type="match status" value="2"/>
</dbReference>
<comment type="caution">
    <text evidence="11">The sequence shown here is derived from an EMBL/GenBank/DDBJ whole genome shotgun (WGS) entry which is preliminary data.</text>
</comment>
<dbReference type="GO" id="GO:0005886">
    <property type="term" value="C:plasma membrane"/>
    <property type="evidence" value="ECO:0007669"/>
    <property type="project" value="UniProtKB-SubCell"/>
</dbReference>
<dbReference type="Proteomes" id="UP000555552">
    <property type="component" value="Unassembled WGS sequence"/>
</dbReference>
<dbReference type="PANTHER" id="PTHR44757:SF2">
    <property type="entry name" value="BIOFILM ARCHITECTURE MAINTENANCE PROTEIN MBAA"/>
    <property type="match status" value="1"/>
</dbReference>
<dbReference type="Pfam" id="PF13426">
    <property type="entry name" value="PAS_9"/>
    <property type="match status" value="1"/>
</dbReference>
<dbReference type="NCBIfam" id="TIGR00254">
    <property type="entry name" value="GGDEF"/>
    <property type="match status" value="1"/>
</dbReference>
<evidence type="ECO:0000256" key="6">
    <source>
        <dbReference type="SAM" id="MobiDB-lite"/>
    </source>
</evidence>
<feature type="transmembrane region" description="Helical" evidence="7">
    <location>
        <begin position="209"/>
        <end position="227"/>
    </location>
</feature>
<dbReference type="InterPro" id="IPR007895">
    <property type="entry name" value="MASE1"/>
</dbReference>
<keyword evidence="12" id="KW-1185">Reference proteome</keyword>
<dbReference type="CDD" id="cd01949">
    <property type="entry name" value="GGDEF"/>
    <property type="match status" value="1"/>
</dbReference>
<evidence type="ECO:0000256" key="2">
    <source>
        <dbReference type="ARBA" id="ARBA00022475"/>
    </source>
</evidence>
<protein>
    <submittedName>
        <fullName evidence="11">PAS domain S-box protein</fullName>
    </submittedName>
</protein>
<feature type="transmembrane region" description="Helical" evidence="7">
    <location>
        <begin position="171"/>
        <end position="189"/>
    </location>
</feature>
<evidence type="ECO:0000259" key="10">
    <source>
        <dbReference type="PROSITE" id="PS50887"/>
    </source>
</evidence>
<gene>
    <name evidence="11" type="ORF">HLB09_01465</name>
</gene>
<feature type="domain" description="PAC" evidence="9">
    <location>
        <begin position="532"/>
        <end position="584"/>
    </location>
</feature>
<dbReference type="PROSITE" id="PS50112">
    <property type="entry name" value="PAS"/>
    <property type="match status" value="2"/>
</dbReference>
<dbReference type="CDD" id="cd00130">
    <property type="entry name" value="PAS"/>
    <property type="match status" value="1"/>
</dbReference>
<dbReference type="InterPro" id="IPR052155">
    <property type="entry name" value="Biofilm_reg_signaling"/>
</dbReference>
<evidence type="ECO:0000256" key="5">
    <source>
        <dbReference type="ARBA" id="ARBA00023136"/>
    </source>
</evidence>
<dbReference type="PROSITE" id="PS50887">
    <property type="entry name" value="GGDEF"/>
    <property type="match status" value="1"/>
</dbReference>
<dbReference type="Pfam" id="PF00989">
    <property type="entry name" value="PAS"/>
    <property type="match status" value="1"/>
</dbReference>
<evidence type="ECO:0000313" key="11">
    <source>
        <dbReference type="EMBL" id="NNH21775.1"/>
    </source>
</evidence>
<dbReference type="Gene3D" id="3.30.70.270">
    <property type="match status" value="1"/>
</dbReference>
<feature type="non-terminal residue" evidence="11">
    <location>
        <position position="868"/>
    </location>
</feature>
<feature type="compositionally biased region" description="Pro residues" evidence="6">
    <location>
        <begin position="847"/>
        <end position="868"/>
    </location>
</feature>
<evidence type="ECO:0000256" key="3">
    <source>
        <dbReference type="ARBA" id="ARBA00022692"/>
    </source>
</evidence>
<evidence type="ECO:0000256" key="1">
    <source>
        <dbReference type="ARBA" id="ARBA00004651"/>
    </source>
</evidence>
<evidence type="ECO:0000259" key="8">
    <source>
        <dbReference type="PROSITE" id="PS50112"/>
    </source>
</evidence>
<dbReference type="Pfam" id="PF05231">
    <property type="entry name" value="MASE1"/>
    <property type="match status" value="1"/>
</dbReference>
<feature type="transmembrane region" description="Helical" evidence="7">
    <location>
        <begin position="281"/>
        <end position="301"/>
    </location>
</feature>
<dbReference type="InterPro" id="IPR035965">
    <property type="entry name" value="PAS-like_dom_sf"/>
</dbReference>
<dbReference type="InterPro" id="IPR000014">
    <property type="entry name" value="PAS"/>
</dbReference>
<feature type="transmembrane region" description="Helical" evidence="7">
    <location>
        <begin position="48"/>
        <end position="65"/>
    </location>
</feature>
<keyword evidence="3 7" id="KW-0812">Transmembrane</keyword>
<feature type="domain" description="PAS" evidence="8">
    <location>
        <begin position="585"/>
        <end position="646"/>
    </location>
</feature>
<dbReference type="GO" id="GO:0006355">
    <property type="term" value="P:regulation of DNA-templated transcription"/>
    <property type="evidence" value="ECO:0007669"/>
    <property type="project" value="InterPro"/>
</dbReference>
<dbReference type="SMART" id="SM00091">
    <property type="entry name" value="PAS"/>
    <property type="match status" value="3"/>
</dbReference>
<feature type="transmembrane region" description="Helical" evidence="7">
    <location>
        <begin position="24"/>
        <end position="42"/>
    </location>
</feature>
<comment type="subcellular location">
    <subcellularLocation>
        <location evidence="1">Cell membrane</location>
        <topology evidence="1">Multi-pass membrane protein</topology>
    </subcellularLocation>
</comment>
<feature type="domain" description="PAS" evidence="8">
    <location>
        <begin position="446"/>
        <end position="495"/>
    </location>
</feature>
<dbReference type="SMART" id="SM00267">
    <property type="entry name" value="GGDEF"/>
    <property type="match status" value="1"/>
</dbReference>
<dbReference type="InterPro" id="IPR043128">
    <property type="entry name" value="Rev_trsase/Diguanyl_cyclase"/>
</dbReference>
<evidence type="ECO:0000256" key="7">
    <source>
        <dbReference type="SAM" id="Phobius"/>
    </source>
</evidence>
<feature type="region of interest" description="Disordered" evidence="6">
    <location>
        <begin position="837"/>
        <end position="868"/>
    </location>
</feature>
<dbReference type="InterPro" id="IPR000160">
    <property type="entry name" value="GGDEF_dom"/>
</dbReference>
<feature type="transmembrane region" description="Helical" evidence="7">
    <location>
        <begin position="135"/>
        <end position="159"/>
    </location>
</feature>
<dbReference type="PANTHER" id="PTHR44757">
    <property type="entry name" value="DIGUANYLATE CYCLASE DGCP"/>
    <property type="match status" value="1"/>
</dbReference>
<evidence type="ECO:0000256" key="4">
    <source>
        <dbReference type="ARBA" id="ARBA00022989"/>
    </source>
</evidence>
<feature type="transmembrane region" description="Helical" evidence="7">
    <location>
        <begin position="247"/>
        <end position="269"/>
    </location>
</feature>
<feature type="compositionally biased region" description="Low complexity" evidence="6">
    <location>
        <begin position="837"/>
        <end position="846"/>
    </location>
</feature>
<reference evidence="11 12" key="1">
    <citation type="submission" date="2020-05" db="EMBL/GenBank/DDBJ databases">
        <title>MicrobeNet Type strains.</title>
        <authorList>
            <person name="Nicholson A.C."/>
        </authorList>
    </citation>
    <scope>NUCLEOTIDE SEQUENCE [LARGE SCALE GENOMIC DNA]</scope>
    <source>
        <strain evidence="11 12">JCM 14547</strain>
    </source>
</reference>
<dbReference type="InterPro" id="IPR013767">
    <property type="entry name" value="PAS_fold"/>
</dbReference>
<organism evidence="11 12">
    <name type="scientific">Pseudokineococcus marinus</name>
    <dbReference type="NCBI Taxonomy" id="351215"/>
    <lineage>
        <taxon>Bacteria</taxon>
        <taxon>Bacillati</taxon>
        <taxon>Actinomycetota</taxon>
        <taxon>Actinomycetes</taxon>
        <taxon>Kineosporiales</taxon>
        <taxon>Kineosporiaceae</taxon>
        <taxon>Pseudokineococcus</taxon>
    </lineage>
</organism>